<dbReference type="PANTHER" id="PTHR11506">
    <property type="entry name" value="LYSOSOME-ASSOCIATED MEMBRANE GLYCOPROTEIN"/>
    <property type="match status" value="1"/>
</dbReference>
<keyword evidence="25" id="KW-1185">Reference proteome</keyword>
<evidence type="ECO:0000256" key="22">
    <source>
        <dbReference type="SAM" id="Phobius"/>
    </source>
</evidence>
<evidence type="ECO:0000256" key="9">
    <source>
        <dbReference type="ARBA" id="ARBA00022989"/>
    </source>
</evidence>
<gene>
    <name evidence="26" type="primary">LOC110977909</name>
</gene>
<evidence type="ECO:0000256" key="11">
    <source>
        <dbReference type="ARBA" id="ARBA00023136"/>
    </source>
</evidence>
<feature type="region of interest" description="Disordered" evidence="21">
    <location>
        <begin position="34"/>
        <end position="83"/>
    </location>
</feature>
<feature type="chain" id="PRO_5034629206" description="Lysosome-associated membrane glycoprotein 5" evidence="23">
    <location>
        <begin position="21"/>
        <end position="362"/>
    </location>
</feature>
<feature type="transmembrane region" description="Helical" evidence="22">
    <location>
        <begin position="320"/>
        <end position="341"/>
    </location>
</feature>
<feature type="compositionally biased region" description="Basic and acidic residues" evidence="21">
    <location>
        <begin position="282"/>
        <end position="291"/>
    </location>
</feature>
<reference evidence="26" key="1">
    <citation type="submission" date="2025-08" db="UniProtKB">
        <authorList>
            <consortium name="RefSeq"/>
        </authorList>
    </citation>
    <scope>IDENTIFICATION</scope>
</reference>
<dbReference type="GO" id="GO:0005765">
    <property type="term" value="C:lysosomal membrane"/>
    <property type="evidence" value="ECO:0007669"/>
    <property type="project" value="TreeGrafter"/>
</dbReference>
<keyword evidence="12" id="KW-0325">Glycoprotein</keyword>
<dbReference type="CDD" id="cd12087">
    <property type="entry name" value="TM_EGFR-like"/>
    <property type="match status" value="1"/>
</dbReference>
<evidence type="ECO:0000256" key="19">
    <source>
        <dbReference type="ARBA" id="ARBA00076257"/>
    </source>
</evidence>
<dbReference type="InterPro" id="IPR048528">
    <property type="entry name" value="Lamp2-like_luminal"/>
</dbReference>
<dbReference type="Gene3D" id="2.40.160.110">
    <property type="match status" value="1"/>
</dbReference>
<evidence type="ECO:0000256" key="6">
    <source>
        <dbReference type="ARBA" id="ARBA00022692"/>
    </source>
</evidence>
<evidence type="ECO:0000256" key="4">
    <source>
        <dbReference type="ARBA" id="ARBA00004279"/>
    </source>
</evidence>
<accession>A0A8B7Y8R0</accession>
<keyword evidence="7 23" id="KW-0732">Signal</keyword>
<dbReference type="GeneID" id="110977909"/>
<dbReference type="PROSITE" id="PS51407">
    <property type="entry name" value="LAMP_3"/>
    <property type="match status" value="1"/>
</dbReference>
<organism evidence="25 26">
    <name type="scientific">Acanthaster planci</name>
    <name type="common">Crown-of-thorns starfish</name>
    <dbReference type="NCBI Taxonomy" id="133434"/>
    <lineage>
        <taxon>Eukaryota</taxon>
        <taxon>Metazoa</taxon>
        <taxon>Echinodermata</taxon>
        <taxon>Eleutherozoa</taxon>
        <taxon>Asterozoa</taxon>
        <taxon>Asteroidea</taxon>
        <taxon>Valvatacea</taxon>
        <taxon>Valvatida</taxon>
        <taxon>Acanthasteridae</taxon>
        <taxon>Acanthaster</taxon>
    </lineage>
</organism>
<evidence type="ECO:0000256" key="10">
    <source>
        <dbReference type="ARBA" id="ARBA00023018"/>
    </source>
</evidence>
<evidence type="ECO:0000256" key="12">
    <source>
        <dbReference type="ARBA" id="ARBA00023180"/>
    </source>
</evidence>
<dbReference type="GO" id="GO:0005886">
    <property type="term" value="C:plasma membrane"/>
    <property type="evidence" value="ECO:0007669"/>
    <property type="project" value="UniProtKB-SubCell"/>
</dbReference>
<dbReference type="OrthoDB" id="6248302at2759"/>
<comment type="subcellular location">
    <subcellularLocation>
        <location evidence="4">Cell projection</location>
        <location evidence="4">Dendrite</location>
    </subcellularLocation>
    <subcellularLocation>
        <location evidence="17">Cell projection</location>
        <location evidence="17">Growth cone membrane</location>
        <topology evidence="17">Single-pass type I membrane protein</topology>
    </subcellularLocation>
    <subcellularLocation>
        <location evidence="15">Cytoplasmic vesicle</location>
        <location evidence="15">Secretory vesicle</location>
        <location evidence="15">Synaptic vesicle membrane</location>
        <topology evidence="15">Single-pass type I membrane protein</topology>
    </subcellularLocation>
    <subcellularLocation>
        <location evidence="2">Early endosome membrane</location>
        <topology evidence="2">Single-pass type I membrane protein</topology>
    </subcellularLocation>
    <subcellularLocation>
        <location evidence="1">Endoplasmic reticulum-Golgi intermediate compartment membrane</location>
        <topology evidence="1">Single-pass type I membrane protein</topology>
    </subcellularLocation>
    <subcellularLocation>
        <location evidence="20">Membrane</location>
        <topology evidence="20">Single-pass type I membrane protein</topology>
    </subcellularLocation>
    <subcellularLocation>
        <location evidence="3">Recycling endosome</location>
    </subcellularLocation>
</comment>
<sequence length="362" mass="38452">MNCSPFPLLFFVVYAGLTSEAGIANVTGDTTMTTPTTPPIITNGTAITTPSPSGPTGSVTPTTRATNATTPAPTSPAATTPSAANMTTKPEVVTTPMTGNTTGNTTGPTNITITTVAPAPVVPRFQVNNSDGETCMLLNFNAMMMVNYTTKDKGVQTATIPIMNATSYEGFCNSTMPRTFTLYYPDNDSFCASLTLLFNATSNATYYNAEAISVRYVEPCFPSNASKYNGTDQIKYSPSYNGTIGKSFQCQKISPVSKNRSFALVLDDVFLQPFAERSADPGRFGEVESCRDVPSTPKPTATSGPSHPPTKPSPSHAGEIAGIVLGLLAAVLIVGFVVYMVRKRRYKPISYGNLDEEITRAI</sequence>
<evidence type="ECO:0000256" key="23">
    <source>
        <dbReference type="SAM" id="SignalP"/>
    </source>
</evidence>
<keyword evidence="14" id="KW-0968">Cytoplasmic vesicle</keyword>
<evidence type="ECO:0000256" key="8">
    <source>
        <dbReference type="ARBA" id="ARBA00022753"/>
    </source>
</evidence>
<evidence type="ECO:0000256" key="1">
    <source>
        <dbReference type="ARBA" id="ARBA00004151"/>
    </source>
</evidence>
<keyword evidence="10" id="KW-0770">Synapse</keyword>
<evidence type="ECO:0000256" key="15">
    <source>
        <dbReference type="ARBA" id="ARBA00029428"/>
    </source>
</evidence>
<name>A0A8B7Y8R0_ACAPL</name>
<evidence type="ECO:0000256" key="17">
    <source>
        <dbReference type="ARBA" id="ARBA00060492"/>
    </source>
</evidence>
<evidence type="ECO:0000256" key="5">
    <source>
        <dbReference type="ARBA" id="ARBA00009644"/>
    </source>
</evidence>
<feature type="signal peptide" evidence="23">
    <location>
        <begin position="1"/>
        <end position="20"/>
    </location>
</feature>
<feature type="region of interest" description="Disordered" evidence="21">
    <location>
        <begin position="282"/>
        <end position="315"/>
    </location>
</feature>
<keyword evidence="9 22" id="KW-1133">Transmembrane helix</keyword>
<proteinExistence type="inferred from homology"/>
<feature type="domain" description="Lysosome-associated membrane glycoprotein 2-like luminal" evidence="24">
    <location>
        <begin position="122"/>
        <end position="274"/>
    </location>
</feature>
<evidence type="ECO:0000256" key="2">
    <source>
        <dbReference type="ARBA" id="ARBA00004158"/>
    </source>
</evidence>
<evidence type="ECO:0000256" key="20">
    <source>
        <dbReference type="PROSITE-ProRule" id="PRU00740"/>
    </source>
</evidence>
<dbReference type="RefSeq" id="XP_022088131.1">
    <property type="nucleotide sequence ID" value="XM_022232439.1"/>
</dbReference>
<comment type="similarity">
    <text evidence="5 20">Belongs to the LAMP family.</text>
</comment>
<dbReference type="Pfam" id="PF01299">
    <property type="entry name" value="Lamp2-like_luminal"/>
    <property type="match status" value="1"/>
</dbReference>
<evidence type="ECO:0000259" key="24">
    <source>
        <dbReference type="Pfam" id="PF01299"/>
    </source>
</evidence>
<dbReference type="OMA" id="SYRCSED"/>
<evidence type="ECO:0000256" key="7">
    <source>
        <dbReference type="ARBA" id="ARBA00022729"/>
    </source>
</evidence>
<evidence type="ECO:0000313" key="25">
    <source>
        <dbReference type="Proteomes" id="UP000694845"/>
    </source>
</evidence>
<dbReference type="GO" id="GO:0072594">
    <property type="term" value="P:establishment of protein localization to organelle"/>
    <property type="evidence" value="ECO:0007669"/>
    <property type="project" value="TreeGrafter"/>
</dbReference>
<comment type="caution">
    <text evidence="20">Lacks conserved residue(s) required for the propagation of feature annotation.</text>
</comment>
<evidence type="ECO:0000313" key="26">
    <source>
        <dbReference type="RefSeq" id="XP_022088131.1"/>
    </source>
</evidence>
<keyword evidence="6 20" id="KW-0812">Transmembrane</keyword>
<evidence type="ECO:0000256" key="13">
    <source>
        <dbReference type="ARBA" id="ARBA00023273"/>
    </source>
</evidence>
<dbReference type="KEGG" id="aplc:110977909"/>
<dbReference type="PANTHER" id="PTHR11506:SF35">
    <property type="entry name" value="LYSOSOME-ASSOCIATED MEMBRANE GLYCOPROTEIN 5"/>
    <property type="match status" value="1"/>
</dbReference>
<evidence type="ECO:0000256" key="21">
    <source>
        <dbReference type="SAM" id="MobiDB-lite"/>
    </source>
</evidence>
<keyword evidence="11 20" id="KW-0472">Membrane</keyword>
<evidence type="ECO:0000256" key="18">
    <source>
        <dbReference type="ARBA" id="ARBA00074379"/>
    </source>
</evidence>
<evidence type="ECO:0000256" key="3">
    <source>
        <dbReference type="ARBA" id="ARBA00004172"/>
    </source>
</evidence>
<protein>
    <recommendedName>
        <fullName evidence="18">Lysosome-associated membrane glycoprotein 5</fullName>
    </recommendedName>
    <alternativeName>
        <fullName evidence="19">Lysosome-associated membrane protein 5</fullName>
    </alternativeName>
</protein>
<evidence type="ECO:0000256" key="14">
    <source>
        <dbReference type="ARBA" id="ARBA00023329"/>
    </source>
</evidence>
<dbReference type="AlphaFoldDB" id="A0A8B7Y8R0"/>
<evidence type="ECO:0000256" key="16">
    <source>
        <dbReference type="ARBA" id="ARBA00053950"/>
    </source>
</evidence>
<keyword evidence="13" id="KW-0966">Cell projection</keyword>
<dbReference type="InterPro" id="IPR002000">
    <property type="entry name" value="Lysosome-assoc_membr_glycop"/>
</dbReference>
<keyword evidence="8" id="KW-0967">Endosome</keyword>
<dbReference type="GO" id="GO:0031902">
    <property type="term" value="C:late endosome membrane"/>
    <property type="evidence" value="ECO:0007669"/>
    <property type="project" value="TreeGrafter"/>
</dbReference>
<dbReference type="Proteomes" id="UP000694845">
    <property type="component" value="Unplaced"/>
</dbReference>
<comment type="function">
    <text evidence="16">Plays a role in short-term synaptic plasticity in a subset of GABAergic neurons in the brain.</text>
</comment>